<evidence type="ECO:0000313" key="1">
    <source>
        <dbReference type="EMBL" id="BFH74688.1"/>
    </source>
</evidence>
<protein>
    <submittedName>
        <fullName evidence="1">Uncharacterized protein</fullName>
    </submittedName>
</protein>
<accession>A0AAT9GUT4</accession>
<dbReference type="RefSeq" id="WP_369610174.1">
    <property type="nucleotide sequence ID" value="NZ_AP031322.1"/>
</dbReference>
<dbReference type="EMBL" id="AP031322">
    <property type="protein sequence ID" value="BFH74688.1"/>
    <property type="molecule type" value="Genomic_DNA"/>
</dbReference>
<proteinExistence type="predicted"/>
<sequence>MKIADMLMISTIHGVNDVMYFAEKMNYKEAIKGLNSYGLKLSYLQSSPRLFTLLASEDIINQLNGRPLISYHDGIVYLTRKESDKIKLSEIYKILSKRLIGGSEDVEPFVNTIEKCIKTKEKDWRELNLSKFDILYKEGKPKQLNAFLPTKSCNYFEDVVSLLDNEGKLKVAKTIVERYKDDLPHAVITYFLEKFSKNPDNKDYIKDELGIKEKFPHYLKDMDTEKVLEGIIKALEKKYSGESKGDLTLMAFVKKSFNGDVVNDLPEIKDKPKNYCIVCGMPIYGEVTSFKQYSTQLKGKTEIWIPRETGLEEIDKVSKLWTICPVCNYEASMMKETFVSPYLIVSFYPGIAVDLLKILTYRVSQDKIVFADVIKDEVFKKIYEEAGGGLNERDRTVLPDYLGSKIVISANNLGISGRYTRLTKEVLNDILPSVPSISISFLASPVFITSNIYDFPLSSRHIEISSEYNYTWLKGLENEKVLLLALAFRAKYFALKKAVKDVNKRENYLMSMVNEMDEFTMVDPSLSVIALGIAINEESSFFNSLLPYSYFLNKVFGKVSKMGETFSKSLYSMAKTLDEIIKDKKDVSKHDIVGFFRDGIDMFFKTSSVVLDKDDRVAIAANTALNSLQNKYTLDDKHAGIMFSNLRDVFSLLYDIEERSDRSLAISISTALVNWLYLLFNSLGEENE</sequence>
<organism evidence="1">
    <name type="scientific">Sulfurisphaera javensis</name>
    <dbReference type="NCBI Taxonomy" id="2049879"/>
    <lineage>
        <taxon>Archaea</taxon>
        <taxon>Thermoproteota</taxon>
        <taxon>Thermoprotei</taxon>
        <taxon>Sulfolobales</taxon>
        <taxon>Sulfolobaceae</taxon>
        <taxon>Sulfurisphaera</taxon>
    </lineage>
</organism>
<reference evidence="1" key="1">
    <citation type="submission" date="2024-03" db="EMBL/GenBank/DDBJ databases">
        <title>Complete genome sequence of Sulfurisphaera javensis strain KD-1.</title>
        <authorList>
            <person name="Sakai H."/>
            <person name="Nur N."/>
            <person name="Suwanto A."/>
            <person name="Kurosawa N."/>
        </authorList>
    </citation>
    <scope>NUCLEOTIDE SEQUENCE</scope>
    <source>
        <strain evidence="1">KD-1</strain>
    </source>
</reference>
<name>A0AAT9GUT4_9CREN</name>
<dbReference type="AlphaFoldDB" id="A0AAT9GUT4"/>
<dbReference type="KEGG" id="sjv:SJAV_26320"/>
<dbReference type="GeneID" id="92355587"/>
<gene>
    <name evidence="1" type="ORF">SJAV_26320</name>
</gene>